<keyword evidence="1" id="KW-0812">Transmembrane</keyword>
<proteinExistence type="predicted"/>
<sequence length="152" mass="15024">MDDGTKGVLVLCGIASVIGELTGLGLSFTALSPLVIGGIIAAIPVILLAAFLICNSVKKGEFSKKDLFGSACLCVTSAAIGVGLAAAATAIFPGAMLGLGSAALAGATIGVIAPIAGIFATVATLLAAEKVNEYIISPIVERIFPSKGEGYE</sequence>
<accession>A0A7G5CCT5</accession>
<dbReference type="RefSeq" id="WP_182182679.1">
    <property type="nucleotide sequence ID" value="NZ_CP050530.1"/>
</dbReference>
<feature type="transmembrane region" description="Helical" evidence="1">
    <location>
        <begin position="67"/>
        <end position="92"/>
    </location>
</feature>
<dbReference type="EMBL" id="CP050530">
    <property type="protein sequence ID" value="QMV47019.1"/>
    <property type="molecule type" value="Genomic_DNA"/>
</dbReference>
<keyword evidence="1" id="KW-0472">Membrane</keyword>
<protein>
    <submittedName>
        <fullName evidence="2">Uncharacterized protein</fullName>
    </submittedName>
</protein>
<dbReference type="AlphaFoldDB" id="A0A7G5CCT5"/>
<evidence type="ECO:0000256" key="1">
    <source>
        <dbReference type="SAM" id="Phobius"/>
    </source>
</evidence>
<dbReference type="Proteomes" id="UP000515596">
    <property type="component" value="Chromosome"/>
</dbReference>
<feature type="transmembrane region" description="Helical" evidence="1">
    <location>
        <begin position="104"/>
        <end position="128"/>
    </location>
</feature>
<feature type="transmembrane region" description="Helical" evidence="1">
    <location>
        <begin position="34"/>
        <end position="55"/>
    </location>
</feature>
<evidence type="ECO:0000313" key="2">
    <source>
        <dbReference type="EMBL" id="QMV47019.1"/>
    </source>
</evidence>
<gene>
    <name evidence="2" type="ORF">HC356_02980</name>
</gene>
<name>A0A7G5CCT5_WOLPI</name>
<reference evidence="2 3" key="1">
    <citation type="journal article" date="2020" name="Mol. Biol. Evol.">
        <title>Life and death of selfish genes: comparative genomics reveals the dynamic evolution of cytoplasmic incompatibility.</title>
        <authorList>
            <person name="Martinez J."/>
            <person name="Klasson L."/>
            <person name="Welch J."/>
            <person name="Jiggins F.M."/>
        </authorList>
    </citation>
    <scope>NUCLEOTIDE SEQUENCE [LARGE SCALE GENOMIC DNA]</scope>
    <source>
        <strain evidence="2">WNik</strain>
    </source>
</reference>
<evidence type="ECO:0000313" key="3">
    <source>
        <dbReference type="Proteomes" id="UP000515596"/>
    </source>
</evidence>
<keyword evidence="1" id="KW-1133">Transmembrane helix</keyword>
<feature type="transmembrane region" description="Helical" evidence="1">
    <location>
        <begin position="7"/>
        <end position="28"/>
    </location>
</feature>
<organism evidence="2 3">
    <name type="scientific">Wolbachia pipientis</name>
    <dbReference type="NCBI Taxonomy" id="955"/>
    <lineage>
        <taxon>Bacteria</taxon>
        <taxon>Pseudomonadati</taxon>
        <taxon>Pseudomonadota</taxon>
        <taxon>Alphaproteobacteria</taxon>
        <taxon>Rickettsiales</taxon>
        <taxon>Anaplasmataceae</taxon>
        <taxon>Wolbachieae</taxon>
        <taxon>Wolbachia</taxon>
    </lineage>
</organism>